<sequence>MKRIELEIKALSPLAISRQKPGGSVSECEDYIPGSVIRGAIASEILKQSGQQFADLSKDGGDFQALFLSDEPAIFQNAYPANVKAEKGRIFPQNRVKEIKLLPVTALSSKSSPGFCRKRNGKCLPQSNGVFDSLIDRFCADNYGLYYEPTCPEDGGRVEPYSGFYSRIDGKYYNSSVKKRLLTRVGINRRRATSEEEILYSIEVINESANNKSSFLRSYILLPNDLFDLPEKLQSFINNNSQNFRFGGSTSRGLGKVEINAKLVENEKNIQDKIALFNAKFWERWHKWSVFGNSLIELPKCTYFTLNLQSDAILTDKWQRTIVISEPMLNKYAGLEDNSLKLEAAYSSYDYRSGWNAAWGLMKDVELITNKGAVYLFSTTKPDIWYDALADLELKGIGERTFEGFGQVEVCNDFHLVFREEAA</sequence>
<proteinExistence type="predicted"/>
<feature type="domain" description="CRISPR type III-associated protein" evidence="2">
    <location>
        <begin position="8"/>
        <end position="258"/>
    </location>
</feature>
<evidence type="ECO:0000256" key="1">
    <source>
        <dbReference type="ARBA" id="ARBA00023118"/>
    </source>
</evidence>
<dbReference type="NCBIfam" id="TIGR02674">
    <property type="entry name" value="cas_cyan_RAMP_2"/>
    <property type="match status" value="1"/>
</dbReference>
<dbReference type="Proteomes" id="UP000661112">
    <property type="component" value="Unassembled WGS sequence"/>
</dbReference>
<dbReference type="InterPro" id="IPR013490">
    <property type="entry name" value="CRISPR-assoc_RAMP_Csx10"/>
</dbReference>
<accession>A0ABR8D1L5</accession>
<comment type="caution">
    <text evidence="3">The sequence shown here is derived from an EMBL/GenBank/DDBJ whole genome shotgun (WGS) entry which is preliminary data.</text>
</comment>
<keyword evidence="4" id="KW-1185">Reference proteome</keyword>
<organism evidence="3 4">
    <name type="scientific">Anabaena azotica FACHB-119</name>
    <dbReference type="NCBI Taxonomy" id="947527"/>
    <lineage>
        <taxon>Bacteria</taxon>
        <taxon>Bacillati</taxon>
        <taxon>Cyanobacteriota</taxon>
        <taxon>Cyanophyceae</taxon>
        <taxon>Nostocales</taxon>
        <taxon>Nostocaceae</taxon>
        <taxon>Anabaena</taxon>
        <taxon>Anabaena azotica</taxon>
    </lineage>
</organism>
<evidence type="ECO:0000313" key="4">
    <source>
        <dbReference type="Proteomes" id="UP000661112"/>
    </source>
</evidence>
<gene>
    <name evidence="3" type="primary">csx10</name>
    <name evidence="3" type="ORF">H6G83_05790</name>
</gene>
<dbReference type="EMBL" id="JACJSG010000006">
    <property type="protein sequence ID" value="MBD2500135.1"/>
    <property type="molecule type" value="Genomic_DNA"/>
</dbReference>
<evidence type="ECO:0000259" key="2">
    <source>
        <dbReference type="Pfam" id="PF03787"/>
    </source>
</evidence>
<dbReference type="InterPro" id="IPR005537">
    <property type="entry name" value="RAMP_III_fam"/>
</dbReference>
<reference evidence="3 4" key="1">
    <citation type="journal article" date="2020" name="ISME J.">
        <title>Comparative genomics reveals insights into cyanobacterial evolution and habitat adaptation.</title>
        <authorList>
            <person name="Chen M.Y."/>
            <person name="Teng W.K."/>
            <person name="Zhao L."/>
            <person name="Hu C.X."/>
            <person name="Zhou Y.K."/>
            <person name="Han B.P."/>
            <person name="Song L.R."/>
            <person name="Shu W.S."/>
        </authorList>
    </citation>
    <scope>NUCLEOTIDE SEQUENCE [LARGE SCALE GENOMIC DNA]</scope>
    <source>
        <strain evidence="3 4">FACHB-119</strain>
    </source>
</reference>
<keyword evidence="1" id="KW-0051">Antiviral defense</keyword>
<evidence type="ECO:0000313" key="3">
    <source>
        <dbReference type="EMBL" id="MBD2500135.1"/>
    </source>
</evidence>
<dbReference type="RefSeq" id="WP_190468342.1">
    <property type="nucleotide sequence ID" value="NZ_JACJSG010000006.1"/>
</dbReference>
<name>A0ABR8D1L5_9NOST</name>
<dbReference type="Pfam" id="PF03787">
    <property type="entry name" value="RAMPs"/>
    <property type="match status" value="1"/>
</dbReference>
<protein>
    <submittedName>
        <fullName evidence="3">CRISPR-associated RAMP protein Csx10</fullName>
    </submittedName>
</protein>